<dbReference type="PROSITE" id="PS51201">
    <property type="entry name" value="RCK_N"/>
    <property type="match status" value="1"/>
</dbReference>
<feature type="domain" description="RCK C-terminal" evidence="2">
    <location>
        <begin position="136"/>
        <end position="219"/>
    </location>
</feature>
<dbReference type="Gene3D" id="3.40.50.720">
    <property type="entry name" value="NAD(P)-binding Rossmann-like Domain"/>
    <property type="match status" value="1"/>
</dbReference>
<evidence type="ECO:0000259" key="1">
    <source>
        <dbReference type="PROSITE" id="PS51201"/>
    </source>
</evidence>
<dbReference type="AlphaFoldDB" id="A0A2M7GB24"/>
<dbReference type="Pfam" id="PF02254">
    <property type="entry name" value="TrkA_N"/>
    <property type="match status" value="1"/>
</dbReference>
<dbReference type="Pfam" id="PF02080">
    <property type="entry name" value="TrkA_C"/>
    <property type="match status" value="1"/>
</dbReference>
<proteinExistence type="predicted"/>
<dbReference type="InterPro" id="IPR036721">
    <property type="entry name" value="RCK_C_sf"/>
</dbReference>
<comment type="caution">
    <text evidence="3">The sequence shown here is derived from an EMBL/GenBank/DDBJ whole genome shotgun (WGS) entry which is preliminary data.</text>
</comment>
<dbReference type="InterPro" id="IPR050721">
    <property type="entry name" value="Trk_Ktr_HKT_K-transport"/>
</dbReference>
<gene>
    <name evidence="3" type="ORF">COW36_00595</name>
</gene>
<evidence type="ECO:0000313" key="4">
    <source>
        <dbReference type="Proteomes" id="UP000231019"/>
    </source>
</evidence>
<protein>
    <submittedName>
        <fullName evidence="3">Potassium uptake system protein</fullName>
    </submittedName>
</protein>
<dbReference type="PANTHER" id="PTHR43833">
    <property type="entry name" value="POTASSIUM CHANNEL PROTEIN 2-RELATED-RELATED"/>
    <property type="match status" value="1"/>
</dbReference>
<sequence length="219" mass="23866">MKQFAVIGLGRFGVSVAATLRSQGHEVLAIDNDEDNVQIVQTENLVTQAVCLDSTNIHALEELGLQGFDGVVLAIGEDLQASILTALNLMEMGVKRLIAKASNANHGKILERMNVPKVVYPERDMGNRVAHMLMQSSILESFQLDPRFSVMEIMAPSACINKNLAELNLRVKYSISVVAIKHMGAELAVIPGPDHVIQKNDLLVIIGSNEGIGKFIQNR</sequence>
<dbReference type="EMBL" id="PFFQ01000004">
    <property type="protein sequence ID" value="PIW19371.1"/>
    <property type="molecule type" value="Genomic_DNA"/>
</dbReference>
<evidence type="ECO:0000259" key="2">
    <source>
        <dbReference type="PROSITE" id="PS51202"/>
    </source>
</evidence>
<accession>A0A2M7GB24</accession>
<dbReference type="SUPFAM" id="SSF116726">
    <property type="entry name" value="TrkA C-terminal domain-like"/>
    <property type="match status" value="1"/>
</dbReference>
<name>A0A2M7GB24_9BACT</name>
<organism evidence="3 4">
    <name type="scientific">bacterium (Candidatus Blackallbacteria) CG17_big_fil_post_rev_8_21_14_2_50_48_46</name>
    <dbReference type="NCBI Taxonomy" id="2014261"/>
    <lineage>
        <taxon>Bacteria</taxon>
        <taxon>Candidatus Blackallbacteria</taxon>
    </lineage>
</organism>
<dbReference type="Proteomes" id="UP000231019">
    <property type="component" value="Unassembled WGS sequence"/>
</dbReference>
<dbReference type="PANTHER" id="PTHR43833:SF7">
    <property type="entry name" value="KTR SYSTEM POTASSIUM UPTAKE PROTEIN C"/>
    <property type="match status" value="1"/>
</dbReference>
<evidence type="ECO:0000313" key="3">
    <source>
        <dbReference type="EMBL" id="PIW19371.1"/>
    </source>
</evidence>
<dbReference type="PROSITE" id="PS51202">
    <property type="entry name" value="RCK_C"/>
    <property type="match status" value="1"/>
</dbReference>
<dbReference type="GO" id="GO:0008324">
    <property type="term" value="F:monoatomic cation transmembrane transporter activity"/>
    <property type="evidence" value="ECO:0007669"/>
    <property type="project" value="InterPro"/>
</dbReference>
<reference evidence="3 4" key="1">
    <citation type="submission" date="2017-09" db="EMBL/GenBank/DDBJ databases">
        <title>Depth-based differentiation of microbial function through sediment-hosted aquifers and enrichment of novel symbionts in the deep terrestrial subsurface.</title>
        <authorList>
            <person name="Probst A.J."/>
            <person name="Ladd B."/>
            <person name="Jarett J.K."/>
            <person name="Geller-Mcgrath D.E."/>
            <person name="Sieber C.M."/>
            <person name="Emerson J.B."/>
            <person name="Anantharaman K."/>
            <person name="Thomas B.C."/>
            <person name="Malmstrom R."/>
            <person name="Stieglmeier M."/>
            <person name="Klingl A."/>
            <person name="Woyke T."/>
            <person name="Ryan C.M."/>
            <person name="Banfield J.F."/>
        </authorList>
    </citation>
    <scope>NUCLEOTIDE SEQUENCE [LARGE SCALE GENOMIC DNA]</scope>
    <source>
        <strain evidence="3">CG17_big_fil_post_rev_8_21_14_2_50_48_46</strain>
    </source>
</reference>
<dbReference type="InterPro" id="IPR003148">
    <property type="entry name" value="RCK_N"/>
</dbReference>
<feature type="domain" description="RCK N-terminal" evidence="1">
    <location>
        <begin position="1"/>
        <end position="119"/>
    </location>
</feature>
<dbReference type="Gene3D" id="3.30.70.1450">
    <property type="entry name" value="Regulator of K+ conductance, C-terminal domain"/>
    <property type="match status" value="1"/>
</dbReference>
<dbReference type="GO" id="GO:0006813">
    <property type="term" value="P:potassium ion transport"/>
    <property type="evidence" value="ECO:0007669"/>
    <property type="project" value="InterPro"/>
</dbReference>
<dbReference type="SUPFAM" id="SSF51735">
    <property type="entry name" value="NAD(P)-binding Rossmann-fold domains"/>
    <property type="match status" value="1"/>
</dbReference>
<dbReference type="InterPro" id="IPR006037">
    <property type="entry name" value="RCK_C"/>
</dbReference>
<dbReference type="InterPro" id="IPR036291">
    <property type="entry name" value="NAD(P)-bd_dom_sf"/>
</dbReference>